<dbReference type="GO" id="GO:0005737">
    <property type="term" value="C:cytoplasm"/>
    <property type="evidence" value="ECO:0007669"/>
    <property type="project" value="UniProtKB-SubCell"/>
</dbReference>
<dbReference type="InterPro" id="IPR036869">
    <property type="entry name" value="J_dom_sf"/>
</dbReference>
<reference evidence="8" key="1">
    <citation type="journal article" date="2020" name="Stud. Mycol.">
        <title>101 Dothideomycetes genomes: a test case for predicting lifestyles and emergence of pathogens.</title>
        <authorList>
            <person name="Haridas S."/>
            <person name="Albert R."/>
            <person name="Binder M."/>
            <person name="Bloem J."/>
            <person name="Labutti K."/>
            <person name="Salamov A."/>
            <person name="Andreopoulos B."/>
            <person name="Baker S."/>
            <person name="Barry K."/>
            <person name="Bills G."/>
            <person name="Bluhm B."/>
            <person name="Cannon C."/>
            <person name="Castanera R."/>
            <person name="Culley D."/>
            <person name="Daum C."/>
            <person name="Ezra D."/>
            <person name="Gonzalez J."/>
            <person name="Henrissat B."/>
            <person name="Kuo A."/>
            <person name="Liang C."/>
            <person name="Lipzen A."/>
            <person name="Lutzoni F."/>
            <person name="Magnuson J."/>
            <person name="Mondo S."/>
            <person name="Nolan M."/>
            <person name="Ohm R."/>
            <person name="Pangilinan J."/>
            <person name="Park H.-J."/>
            <person name="Ramirez L."/>
            <person name="Alfaro M."/>
            <person name="Sun H."/>
            <person name="Tritt A."/>
            <person name="Yoshinaga Y."/>
            <person name="Zwiers L.-H."/>
            <person name="Turgeon B."/>
            <person name="Goodwin S."/>
            <person name="Spatafora J."/>
            <person name="Crous P."/>
            <person name="Grigoriev I."/>
        </authorList>
    </citation>
    <scope>NUCLEOTIDE SEQUENCE</scope>
    <source>
        <strain evidence="8">CBS 379.55</strain>
    </source>
</reference>
<keyword evidence="9" id="KW-1185">Reference proteome</keyword>
<feature type="compositionally biased region" description="Basic and acidic residues" evidence="6">
    <location>
        <begin position="148"/>
        <end position="169"/>
    </location>
</feature>
<organism evidence="8 9">
    <name type="scientific">Westerdykella ornata</name>
    <dbReference type="NCBI Taxonomy" id="318751"/>
    <lineage>
        <taxon>Eukaryota</taxon>
        <taxon>Fungi</taxon>
        <taxon>Dikarya</taxon>
        <taxon>Ascomycota</taxon>
        <taxon>Pezizomycotina</taxon>
        <taxon>Dothideomycetes</taxon>
        <taxon>Pleosporomycetidae</taxon>
        <taxon>Pleosporales</taxon>
        <taxon>Sporormiaceae</taxon>
        <taxon>Westerdykella</taxon>
    </lineage>
</organism>
<feature type="region of interest" description="Disordered" evidence="6">
    <location>
        <begin position="106"/>
        <end position="136"/>
    </location>
</feature>
<dbReference type="InterPro" id="IPR001623">
    <property type="entry name" value="DnaJ_domain"/>
</dbReference>
<dbReference type="PRINTS" id="PR00625">
    <property type="entry name" value="JDOMAIN"/>
</dbReference>
<dbReference type="EMBL" id="ML986518">
    <property type="protein sequence ID" value="KAF2272694.1"/>
    <property type="molecule type" value="Genomic_DNA"/>
</dbReference>
<evidence type="ECO:0000313" key="9">
    <source>
        <dbReference type="Proteomes" id="UP000800097"/>
    </source>
</evidence>
<accession>A0A6A6J919</accession>
<feature type="compositionally biased region" description="Polar residues" evidence="6">
    <location>
        <begin position="323"/>
        <end position="333"/>
    </location>
</feature>
<feature type="domain" description="J" evidence="7">
    <location>
        <begin position="20"/>
        <end position="85"/>
    </location>
</feature>
<dbReference type="Gene3D" id="1.10.287.110">
    <property type="entry name" value="DnaJ domain"/>
    <property type="match status" value="1"/>
</dbReference>
<evidence type="ECO:0000256" key="6">
    <source>
        <dbReference type="SAM" id="MobiDB-lite"/>
    </source>
</evidence>
<dbReference type="InterPro" id="IPR035979">
    <property type="entry name" value="RBD_domain_sf"/>
</dbReference>
<dbReference type="GO" id="GO:0000390">
    <property type="term" value="P:spliceosomal complex disassembly"/>
    <property type="evidence" value="ECO:0007669"/>
    <property type="project" value="TreeGrafter"/>
</dbReference>
<dbReference type="SUPFAM" id="SSF46565">
    <property type="entry name" value="Chaperone J-domain"/>
    <property type="match status" value="1"/>
</dbReference>
<dbReference type="GeneID" id="54552376"/>
<sequence>MSSPPPNRDLEETAKTAPEDFYALLGITSDSSDSEIKRAYRKTSILYHPDKNPDDATAADTFIRLGLARDILLDVRLKAIYDGARVKRREKALREEMLDARRRKMKEELERREREGAGAVAGAKRKRMEEMDEVERREAEIARLAEDGRRRRREAQERLQRERERERAEAGAAGAAAGAAAAEATQDSKDPGANAKPLQTDGIPEIDRTIKIRFLRSDTDETSTWDKPTLATLFSKYGPVESVIVGKDKKMRLPGEKHRKVVAMVFIVYTRLHHAHAAVLDAKADFPLLESVGWAGKEPEIVSPAVGGNTVDNNGNGFNANGHTPSAPSTPQKPSFRSSFSASIGSRGIGGGAASVPGTPSFSFSFSPKTPNLEDITMMRLKQAEKRRLEEQIRRQEAAEEGEI</sequence>
<evidence type="ECO:0000256" key="4">
    <source>
        <dbReference type="ARBA" id="ARBA00023186"/>
    </source>
</evidence>
<dbReference type="InterPro" id="IPR052094">
    <property type="entry name" value="Pre-mRNA-splicing_ERAD"/>
</dbReference>
<keyword evidence="4" id="KW-0143">Chaperone</keyword>
<keyword evidence="5" id="KW-0539">Nucleus</keyword>
<dbReference type="PROSITE" id="PS50076">
    <property type="entry name" value="DNAJ_2"/>
    <property type="match status" value="1"/>
</dbReference>
<evidence type="ECO:0000256" key="3">
    <source>
        <dbReference type="ARBA" id="ARBA00022490"/>
    </source>
</evidence>
<dbReference type="SUPFAM" id="SSF54928">
    <property type="entry name" value="RNA-binding domain, RBD"/>
    <property type="match status" value="1"/>
</dbReference>
<evidence type="ECO:0000313" key="8">
    <source>
        <dbReference type="EMBL" id="KAF2272694.1"/>
    </source>
</evidence>
<dbReference type="GO" id="GO:0003676">
    <property type="term" value="F:nucleic acid binding"/>
    <property type="evidence" value="ECO:0007669"/>
    <property type="project" value="InterPro"/>
</dbReference>
<dbReference type="OrthoDB" id="376357at2759"/>
<dbReference type="RefSeq" id="XP_033650233.1">
    <property type="nucleotide sequence ID" value="XM_033799201.1"/>
</dbReference>
<feature type="region of interest" description="Disordered" evidence="6">
    <location>
        <begin position="304"/>
        <end position="342"/>
    </location>
</feature>
<evidence type="ECO:0000256" key="1">
    <source>
        <dbReference type="ARBA" id="ARBA00004123"/>
    </source>
</evidence>
<dbReference type="Proteomes" id="UP000800097">
    <property type="component" value="Unassembled WGS sequence"/>
</dbReference>
<comment type="subcellular location">
    <subcellularLocation>
        <location evidence="2">Cytoplasm</location>
    </subcellularLocation>
    <subcellularLocation>
        <location evidence="1">Nucleus</location>
    </subcellularLocation>
</comment>
<feature type="compositionally biased region" description="Basic and acidic residues" evidence="6">
    <location>
        <begin position="106"/>
        <end position="116"/>
    </location>
</feature>
<dbReference type="Pfam" id="PF00226">
    <property type="entry name" value="DnaJ"/>
    <property type="match status" value="1"/>
</dbReference>
<dbReference type="Gene3D" id="3.30.70.330">
    <property type="match status" value="1"/>
</dbReference>
<feature type="region of interest" description="Disordered" evidence="6">
    <location>
        <begin position="148"/>
        <end position="200"/>
    </location>
</feature>
<dbReference type="PANTHER" id="PTHR44313">
    <property type="entry name" value="DNAJ HOMOLOG SUBFAMILY C MEMBER 17"/>
    <property type="match status" value="1"/>
</dbReference>
<evidence type="ECO:0000256" key="2">
    <source>
        <dbReference type="ARBA" id="ARBA00004496"/>
    </source>
</evidence>
<dbReference type="SMART" id="SM00271">
    <property type="entry name" value="DnaJ"/>
    <property type="match status" value="1"/>
</dbReference>
<dbReference type="AlphaFoldDB" id="A0A6A6J919"/>
<protein>
    <submittedName>
        <fullName evidence="8">DnaJ-domain-containing protein</fullName>
    </submittedName>
</protein>
<name>A0A6A6J919_WESOR</name>
<dbReference type="InterPro" id="IPR012677">
    <property type="entry name" value="Nucleotide-bd_a/b_plait_sf"/>
</dbReference>
<dbReference type="PANTHER" id="PTHR44313:SF1">
    <property type="entry name" value="DNAJ HOMOLOG SUBFAMILY C MEMBER 17"/>
    <property type="match status" value="1"/>
</dbReference>
<keyword evidence="3" id="KW-0963">Cytoplasm</keyword>
<proteinExistence type="predicted"/>
<gene>
    <name evidence="8" type="ORF">EI97DRAFT_436771</name>
</gene>
<evidence type="ECO:0000259" key="7">
    <source>
        <dbReference type="PROSITE" id="PS50076"/>
    </source>
</evidence>
<feature type="compositionally biased region" description="Low complexity" evidence="6">
    <location>
        <begin position="170"/>
        <end position="184"/>
    </location>
</feature>
<evidence type="ECO:0000256" key="5">
    <source>
        <dbReference type="ARBA" id="ARBA00023242"/>
    </source>
</evidence>
<dbReference type="CDD" id="cd06257">
    <property type="entry name" value="DnaJ"/>
    <property type="match status" value="1"/>
</dbReference>
<feature type="compositionally biased region" description="Low complexity" evidence="6">
    <location>
        <begin position="307"/>
        <end position="322"/>
    </location>
</feature>
<dbReference type="GO" id="GO:0005681">
    <property type="term" value="C:spliceosomal complex"/>
    <property type="evidence" value="ECO:0007669"/>
    <property type="project" value="TreeGrafter"/>
</dbReference>